<name>A0ABZ2CZ86_9BACI</name>
<dbReference type="Proteomes" id="UP001341136">
    <property type="component" value="Chromosome"/>
</dbReference>
<accession>A0ABZ2CZ86</accession>
<reference evidence="1 2" key="1">
    <citation type="submission" date="2024-01" db="EMBL/GenBank/DDBJ databases">
        <title>Culturomics analysis of mouse respiratory tract.</title>
        <authorList>
            <person name="Phillips A.M."/>
            <person name="Collette N.M."/>
            <person name="Mageeney C.M."/>
            <person name="Sinha A."/>
            <person name="Hern K.E."/>
            <person name="Arkin A.P."/>
            <person name="Williams K.P."/>
            <person name="Branda S."/>
        </authorList>
    </citation>
    <scope>NUCLEOTIDE SEQUENCE [LARGE SCALE GENOMIC DNA]</scope>
    <source>
        <strain evidence="1 2">CP20</strain>
    </source>
</reference>
<protein>
    <submittedName>
        <fullName evidence="1">Uncharacterized protein</fullName>
    </submittedName>
</protein>
<dbReference type="EMBL" id="CP144921">
    <property type="protein sequence ID" value="WWA30363.1"/>
    <property type="molecule type" value="Genomic_DNA"/>
</dbReference>
<organism evidence="1 2">
    <name type="scientific">Shouchella rhizosphaerae</name>
    <dbReference type="NCBI Taxonomy" id="866786"/>
    <lineage>
        <taxon>Bacteria</taxon>
        <taxon>Bacillati</taxon>
        <taxon>Bacillota</taxon>
        <taxon>Bacilli</taxon>
        <taxon>Bacillales</taxon>
        <taxon>Bacillaceae</taxon>
        <taxon>Shouchella</taxon>
    </lineage>
</organism>
<keyword evidence="2" id="KW-1185">Reference proteome</keyword>
<proteinExistence type="predicted"/>
<dbReference type="RefSeq" id="WP_338465120.1">
    <property type="nucleotide sequence ID" value="NZ_CP144921.1"/>
</dbReference>
<evidence type="ECO:0000313" key="1">
    <source>
        <dbReference type="EMBL" id="WWA30363.1"/>
    </source>
</evidence>
<evidence type="ECO:0000313" key="2">
    <source>
        <dbReference type="Proteomes" id="UP001341136"/>
    </source>
</evidence>
<sequence length="385" mass="42487">MAKLSGVKIVDMTAGEVTKVAYEGAEYERAEHPIKKDDLILNVDDHEIDLTIGAFYKVISVDNFNEVQFLDDEDDGRDRHEDDIDFVPFRKVSAQDPTLEARVGKLESDVATLKGEQGPTLKFKAGDKVRGKPNGEKLTLKERMPQYDGIHGLAWNTEEYSSDKWVGENQVELIEEKPLAVGDYAKVVPHNNDIGFGGSPGDIVIIRDKRVDRYRTKELSGGNYHGNPWVKTEGLVRATDEEVAEAKAAHFEVGDYAKVVGRTYLGDIKTGAVVKITEDADEDGDYEIELLDGSDHDYAQVTSLEKVDADKAAIIDKWAKIGRGVNEYKEGDIVTLPGPFVLCSAGEVDSVGEVLVVRRFDGGFDTMHASKATLIAPVESRVDRN</sequence>
<gene>
    <name evidence="1" type="ORF">V5G21_00780</name>
</gene>